<evidence type="ECO:0000313" key="3">
    <source>
        <dbReference type="Proteomes" id="UP001210925"/>
    </source>
</evidence>
<evidence type="ECO:0000313" key="2">
    <source>
        <dbReference type="EMBL" id="KAJ3256934.1"/>
    </source>
</evidence>
<keyword evidence="3" id="KW-1185">Reference proteome</keyword>
<feature type="transmembrane region" description="Helical" evidence="1">
    <location>
        <begin position="6"/>
        <end position="25"/>
    </location>
</feature>
<gene>
    <name evidence="2" type="ORF">HK103_005052</name>
</gene>
<keyword evidence="1" id="KW-0812">Transmembrane</keyword>
<protein>
    <recommendedName>
        <fullName evidence="4">Steroid 5-alpha reductase C-terminal domain-containing protein</fullName>
    </recommendedName>
</protein>
<feature type="transmembrane region" description="Helical" evidence="1">
    <location>
        <begin position="116"/>
        <end position="136"/>
    </location>
</feature>
<reference evidence="2" key="1">
    <citation type="submission" date="2020-05" db="EMBL/GenBank/DDBJ databases">
        <title>Phylogenomic resolution of chytrid fungi.</title>
        <authorList>
            <person name="Stajich J.E."/>
            <person name="Amses K."/>
            <person name="Simmons R."/>
            <person name="Seto K."/>
            <person name="Myers J."/>
            <person name="Bonds A."/>
            <person name="Quandt C.A."/>
            <person name="Barry K."/>
            <person name="Liu P."/>
            <person name="Grigoriev I."/>
            <person name="Longcore J.E."/>
            <person name="James T.Y."/>
        </authorList>
    </citation>
    <scope>NUCLEOTIDE SEQUENCE</scope>
    <source>
        <strain evidence="2">PLAUS21</strain>
    </source>
</reference>
<dbReference type="Pfam" id="PF06966">
    <property type="entry name" value="DUF1295"/>
    <property type="match status" value="1"/>
</dbReference>
<feature type="transmembrane region" description="Helical" evidence="1">
    <location>
        <begin position="76"/>
        <end position="95"/>
    </location>
</feature>
<evidence type="ECO:0000256" key="1">
    <source>
        <dbReference type="SAM" id="Phobius"/>
    </source>
</evidence>
<dbReference type="PANTHER" id="PTHR32251:SF17">
    <property type="entry name" value="STEROID 5-ALPHA REDUCTASE C-TERMINAL DOMAIN-CONTAINING PROTEIN"/>
    <property type="match status" value="1"/>
</dbReference>
<keyword evidence="1" id="KW-1133">Transmembrane helix</keyword>
<keyword evidence="1" id="KW-0472">Membrane</keyword>
<dbReference type="PANTHER" id="PTHR32251">
    <property type="entry name" value="3-OXO-5-ALPHA-STEROID 4-DEHYDROGENASE"/>
    <property type="match status" value="1"/>
</dbReference>
<evidence type="ECO:0008006" key="4">
    <source>
        <dbReference type="Google" id="ProtNLM"/>
    </source>
</evidence>
<dbReference type="EMBL" id="JADGKB010000044">
    <property type="protein sequence ID" value="KAJ3256934.1"/>
    <property type="molecule type" value="Genomic_DNA"/>
</dbReference>
<dbReference type="Gene3D" id="1.20.120.1630">
    <property type="match status" value="1"/>
</dbReference>
<organism evidence="2 3">
    <name type="scientific">Boothiomyces macroporosus</name>
    <dbReference type="NCBI Taxonomy" id="261099"/>
    <lineage>
        <taxon>Eukaryota</taxon>
        <taxon>Fungi</taxon>
        <taxon>Fungi incertae sedis</taxon>
        <taxon>Chytridiomycota</taxon>
        <taxon>Chytridiomycota incertae sedis</taxon>
        <taxon>Chytridiomycetes</taxon>
        <taxon>Rhizophydiales</taxon>
        <taxon>Terramycetaceae</taxon>
        <taxon>Boothiomyces</taxon>
    </lineage>
</organism>
<dbReference type="InterPro" id="IPR010721">
    <property type="entry name" value="UstE-like"/>
</dbReference>
<dbReference type="Proteomes" id="UP001210925">
    <property type="component" value="Unassembled WGS sequence"/>
</dbReference>
<dbReference type="AlphaFoldDB" id="A0AAD5Y3N0"/>
<dbReference type="PROSITE" id="PS50244">
    <property type="entry name" value="S5A_REDUCTASE"/>
    <property type="match status" value="1"/>
</dbReference>
<accession>A0AAD5Y3N0</accession>
<feature type="transmembrane region" description="Helical" evidence="1">
    <location>
        <begin position="148"/>
        <end position="169"/>
    </location>
</feature>
<proteinExistence type="predicted"/>
<comment type="caution">
    <text evidence="2">The sequence shown here is derived from an EMBL/GenBank/DDBJ whole genome shotgun (WGS) entry which is preliminary data.</text>
</comment>
<dbReference type="GO" id="GO:0016020">
    <property type="term" value="C:membrane"/>
    <property type="evidence" value="ECO:0007669"/>
    <property type="project" value="TreeGrafter"/>
</dbReference>
<name>A0AAD5Y3N0_9FUNG</name>
<sequence>MGNTFSNLLPVISTDFGIQFAAYAIAAPLQTDRFYDFTGSMTYLICVLASLANNRLKEHSVPAILELLKDLHPRQLLVSATTILWCVRLGSYLLYRISKHGKDSRFDKIKVNPVRFFVAWFLQGVWVYLTAFPVYVVNVTPVAELSPIGLLDYIGFSMWLIGFGFETIADIQKIRWQNRLGNDRHHKFINEGLWSISRHPNYFGEMLLWAGNAVTCSSAFSHLGVVGLRTAVTFAISPVFVYQLINNVSGVNLLEKASDKKFKDVKEYLTYKKNVPILVPRLFPKLKKD</sequence>